<keyword evidence="2" id="KW-1185">Reference proteome</keyword>
<dbReference type="AlphaFoldDB" id="Q4UIT7"/>
<dbReference type="InParanoid" id="Q4UIT7"/>
<protein>
    <submittedName>
        <fullName evidence="1">Uncharacterized protein</fullName>
    </submittedName>
</protein>
<dbReference type="KEGG" id="tan:TA16290"/>
<dbReference type="Proteomes" id="UP000001950">
    <property type="component" value="Chromosome 1"/>
</dbReference>
<dbReference type="EMBL" id="CR940347">
    <property type="protein sequence ID" value="CAI73002.1"/>
    <property type="molecule type" value="Genomic_DNA"/>
</dbReference>
<sequence length="428" mass="50035">MHNSLYQFCISRTVSTDLGQKFTILRVNSKLVDAKNLNKYFKKILKKSVKREEFRYLLNYTVSNMPQALDDLNLLTILIIMSKLDIRDQLLFNSILPFLYKINDFNKIIECLLYSSMLFKDDDNLKLFATKLIFDLPSHLDSINYNNISKLCESLCFLNLYSEEFASLISTLVDKKTLARGEIEMLNFSSILNYLSRVRSGDEAVWSMYANYSLNNLLTTNYKPVIKLLQSFVNRNIHHKVLFRNCGDFLVKFIDHMHPKDVSNLSYLYFKVNHPHYVLFNEIFKVGEMITTNLDGISSLRLLSGYYLYHSSLPNLLSHTISGPGLLQNQTPLHHYRTVYLIYNNISRDLNSFHFEDFLLLFKTLELFKFINTKNLQVFSVLANLTFLSFPANVDKSLLSNLDLVRLRYKEKKLINTNQQSFIRLLIS</sequence>
<proteinExistence type="predicted"/>
<accession>Q4UIT7</accession>
<dbReference type="OMA" id="MRYSLAN"/>
<dbReference type="eggNOG" id="ENOG502QXDK">
    <property type="taxonomic scope" value="Eukaryota"/>
</dbReference>
<dbReference type="RefSeq" id="XP_953680.1">
    <property type="nucleotide sequence ID" value="XM_948587.1"/>
</dbReference>
<dbReference type="OrthoDB" id="361372at2759"/>
<dbReference type="GeneID" id="3863605"/>
<name>Q4UIT7_THEAN</name>
<organism evidence="1 2">
    <name type="scientific">Theileria annulata</name>
    <dbReference type="NCBI Taxonomy" id="5874"/>
    <lineage>
        <taxon>Eukaryota</taxon>
        <taxon>Sar</taxon>
        <taxon>Alveolata</taxon>
        <taxon>Apicomplexa</taxon>
        <taxon>Aconoidasida</taxon>
        <taxon>Piroplasmida</taxon>
        <taxon>Theileriidae</taxon>
        <taxon>Theileria</taxon>
    </lineage>
</organism>
<evidence type="ECO:0000313" key="2">
    <source>
        <dbReference type="Proteomes" id="UP000001950"/>
    </source>
</evidence>
<dbReference type="VEuPathDB" id="PiroplasmaDB:TA16290"/>
<gene>
    <name evidence="1" type="ORF">TA16290</name>
</gene>
<reference evidence="1 2" key="1">
    <citation type="journal article" date="2005" name="Science">
        <title>Genome of the host-cell transforming parasite Theileria annulata compared with T. parva.</title>
        <authorList>
            <person name="Pain A."/>
            <person name="Renauld H."/>
            <person name="Berriman M."/>
            <person name="Murphy L."/>
            <person name="Yeats C.A."/>
            <person name="Weir W."/>
            <person name="Kerhornou A."/>
            <person name="Aslett M."/>
            <person name="Bishop R."/>
            <person name="Bouchier C."/>
            <person name="Cochet M."/>
            <person name="Coulson R.M.R."/>
            <person name="Cronin A."/>
            <person name="de Villiers E.P."/>
            <person name="Fraser A."/>
            <person name="Fosker N."/>
            <person name="Gardner M."/>
            <person name="Goble A."/>
            <person name="Griffiths-Jones S."/>
            <person name="Harris D.E."/>
            <person name="Katzer F."/>
            <person name="Larke N."/>
            <person name="Lord A."/>
            <person name="Maser P."/>
            <person name="McKellar S."/>
            <person name="Mooney P."/>
            <person name="Morton F."/>
            <person name="Nene V."/>
            <person name="O'Neil S."/>
            <person name="Price C."/>
            <person name="Quail M.A."/>
            <person name="Rabbinowitsch E."/>
            <person name="Rawlings N.D."/>
            <person name="Rutter S."/>
            <person name="Saunders D."/>
            <person name="Seeger K."/>
            <person name="Shah T."/>
            <person name="Squares R."/>
            <person name="Squares S."/>
            <person name="Tivey A."/>
            <person name="Walker A.R."/>
            <person name="Woodward J."/>
            <person name="Dobbelaere D.A.E."/>
            <person name="Langsley G."/>
            <person name="Rajandream M.A."/>
            <person name="McKeever D."/>
            <person name="Shiels B."/>
            <person name="Tait A."/>
            <person name="Barrell B.G."/>
            <person name="Hall N."/>
        </authorList>
    </citation>
    <scope>NUCLEOTIDE SEQUENCE [LARGE SCALE GENOMIC DNA]</scope>
    <source>
        <strain evidence="2">Ankara</strain>
    </source>
</reference>
<evidence type="ECO:0000313" key="1">
    <source>
        <dbReference type="EMBL" id="CAI73002.1"/>
    </source>
</evidence>